<comment type="subcellular location">
    <subcellularLocation>
        <location evidence="1">Golgi apparatus membrane</location>
        <topology evidence="1">Single-pass type IV membrane protein</topology>
    </subcellularLocation>
</comment>
<protein>
    <recommendedName>
        <fullName evidence="10">t-SNARE affecting a late Golgi compartment protein 1</fullName>
    </recommendedName>
</protein>
<evidence type="ECO:0000256" key="3">
    <source>
        <dbReference type="ARBA" id="ARBA00022448"/>
    </source>
</evidence>
<evidence type="ECO:0000256" key="5">
    <source>
        <dbReference type="ARBA" id="ARBA00022927"/>
    </source>
</evidence>
<evidence type="ECO:0000313" key="17">
    <source>
        <dbReference type="Proteomes" id="UP000658997"/>
    </source>
</evidence>
<evidence type="ECO:0000256" key="2">
    <source>
        <dbReference type="ARBA" id="ARBA00009063"/>
    </source>
</evidence>
<dbReference type="OrthoDB" id="546861at2759"/>
<evidence type="ECO:0000256" key="8">
    <source>
        <dbReference type="ARBA" id="ARBA00023054"/>
    </source>
</evidence>
<evidence type="ECO:0000313" key="16">
    <source>
        <dbReference type="Proteomes" id="UP000179920"/>
    </source>
</evidence>
<dbReference type="InterPro" id="IPR010989">
    <property type="entry name" value="SNARE"/>
</dbReference>
<reference evidence="16" key="2">
    <citation type="submission" date="2016-04" db="EMBL/GenBank/DDBJ databases">
        <authorList>
            <person name="Guldener U."/>
            <person name="Guldener U."/>
        </authorList>
    </citation>
    <scope>NUCLEOTIDE SEQUENCE [LARGE SCALE GENOMIC DNA]</scope>
    <source>
        <strain evidence="16">UB2112</strain>
    </source>
</reference>
<feature type="region of interest" description="Disordered" evidence="11">
    <location>
        <begin position="110"/>
        <end position="137"/>
    </location>
</feature>
<feature type="domain" description="T-SNARE coiled-coil homology" evidence="13">
    <location>
        <begin position="146"/>
        <end position="208"/>
    </location>
</feature>
<dbReference type="GO" id="GO:0000139">
    <property type="term" value="C:Golgi membrane"/>
    <property type="evidence" value="ECO:0007669"/>
    <property type="project" value="UniProtKB-SubCell"/>
</dbReference>
<evidence type="ECO:0000256" key="6">
    <source>
        <dbReference type="ARBA" id="ARBA00022989"/>
    </source>
</evidence>
<dbReference type="InterPro" id="IPR015260">
    <property type="entry name" value="Syntaxin-6/10/61_N"/>
</dbReference>
<keyword evidence="3" id="KW-0813">Transport</keyword>
<reference evidence="15" key="3">
    <citation type="submission" date="2018-08" db="EMBL/GenBank/DDBJ databases">
        <authorList>
            <person name="Guldener U."/>
        </authorList>
    </citation>
    <scope>NUCLEOTIDE SEQUENCE</scope>
    <source>
        <strain evidence="15">UB2</strain>
    </source>
</reference>
<keyword evidence="6 12" id="KW-1133">Transmembrane helix</keyword>
<dbReference type="AlphaFoldDB" id="A0A1K0H9N0"/>
<keyword evidence="5" id="KW-0653">Protein transport</keyword>
<evidence type="ECO:0000256" key="9">
    <source>
        <dbReference type="ARBA" id="ARBA00023136"/>
    </source>
</evidence>
<dbReference type="Proteomes" id="UP000179920">
    <property type="component" value="Chromosome IV"/>
</dbReference>
<evidence type="ECO:0000256" key="4">
    <source>
        <dbReference type="ARBA" id="ARBA00022692"/>
    </source>
</evidence>
<dbReference type="PANTHER" id="PTHR12791">
    <property type="entry name" value="GOLGI SNARE BET1-RELATED"/>
    <property type="match status" value="1"/>
</dbReference>
<evidence type="ECO:0000256" key="11">
    <source>
        <dbReference type="SAM" id="MobiDB-lite"/>
    </source>
</evidence>
<evidence type="ECO:0000256" key="1">
    <source>
        <dbReference type="ARBA" id="ARBA00004409"/>
    </source>
</evidence>
<dbReference type="FunFam" id="1.20.5.110:FF:000006">
    <property type="entry name" value="Syntaxin 6"/>
    <property type="match status" value="1"/>
</dbReference>
<dbReference type="EMBL" id="ULHB01000038">
    <property type="protein sequence ID" value="SYW78292.1"/>
    <property type="molecule type" value="Genomic_DNA"/>
</dbReference>
<evidence type="ECO:0000259" key="13">
    <source>
        <dbReference type="PROSITE" id="PS50192"/>
    </source>
</evidence>
<feature type="transmembrane region" description="Helical" evidence="12">
    <location>
        <begin position="216"/>
        <end position="237"/>
    </location>
</feature>
<feature type="compositionally biased region" description="Low complexity" evidence="11">
    <location>
        <begin position="29"/>
        <end position="44"/>
    </location>
</feature>
<dbReference type="SUPFAM" id="SSF58038">
    <property type="entry name" value="SNARE fusion complex"/>
    <property type="match status" value="1"/>
</dbReference>
<keyword evidence="9 12" id="KW-0472">Membrane</keyword>
<keyword evidence="4 12" id="KW-0812">Transmembrane</keyword>
<dbReference type="InterPro" id="IPR000727">
    <property type="entry name" value="T_SNARE_dom"/>
</dbReference>
<dbReference type="PROSITE" id="PS50192">
    <property type="entry name" value="T_SNARE"/>
    <property type="match status" value="1"/>
</dbReference>
<dbReference type="Gene3D" id="1.20.5.110">
    <property type="match status" value="1"/>
</dbReference>
<feature type="compositionally biased region" description="Polar residues" evidence="11">
    <location>
        <begin position="115"/>
        <end position="126"/>
    </location>
</feature>
<feature type="region of interest" description="Disordered" evidence="11">
    <location>
        <begin position="29"/>
        <end position="52"/>
    </location>
</feature>
<gene>
    <name evidence="15" type="ORF">UBRO2_02484</name>
    <name evidence="14" type="ORF">UBRO_02208</name>
</gene>
<name>A0A1K0H9N0_9BASI</name>
<dbReference type="Gene3D" id="1.20.58.90">
    <property type="match status" value="1"/>
</dbReference>
<dbReference type="SMART" id="SM00397">
    <property type="entry name" value="t_SNARE"/>
    <property type="match status" value="1"/>
</dbReference>
<evidence type="ECO:0000313" key="14">
    <source>
        <dbReference type="EMBL" id="SAM79732.1"/>
    </source>
</evidence>
<organism evidence="14 16">
    <name type="scientific">Ustilago bromivora</name>
    <dbReference type="NCBI Taxonomy" id="307758"/>
    <lineage>
        <taxon>Eukaryota</taxon>
        <taxon>Fungi</taxon>
        <taxon>Dikarya</taxon>
        <taxon>Basidiomycota</taxon>
        <taxon>Ustilaginomycotina</taxon>
        <taxon>Ustilaginomycetes</taxon>
        <taxon>Ustilaginales</taxon>
        <taxon>Ustilaginaceae</taxon>
        <taxon>Ustilago</taxon>
    </lineage>
</organism>
<evidence type="ECO:0000256" key="12">
    <source>
        <dbReference type="SAM" id="Phobius"/>
    </source>
</evidence>
<keyword evidence="8" id="KW-0175">Coiled coil</keyword>
<evidence type="ECO:0000313" key="15">
    <source>
        <dbReference type="EMBL" id="SYW78292.1"/>
    </source>
</evidence>
<dbReference type="SUPFAM" id="SSF47661">
    <property type="entry name" value="t-snare proteins"/>
    <property type="match status" value="1"/>
</dbReference>
<dbReference type="GO" id="GO:0015031">
    <property type="term" value="P:protein transport"/>
    <property type="evidence" value="ECO:0007669"/>
    <property type="project" value="UniProtKB-KW"/>
</dbReference>
<dbReference type="CDD" id="cd15851">
    <property type="entry name" value="SNARE_Syntaxin6"/>
    <property type="match status" value="1"/>
</dbReference>
<comment type="similarity">
    <text evidence="2">Belongs to the syntaxin family.</text>
</comment>
<sequence length="238" mass="26574">MSRDPYHDFASDLKSSLSSARSLSQSYRQLLQSSSSTARASSSSGGEVDSAYDRLSDAIEGLRQDVEDVKQSVFVVERSGPERFGVTPEELKRRKEFVAECEAEIDSLSKVVKQSPPSGRASSTKINLPEEEDEDATEAFEREQQQILISRQDSTLDKIGTTLNSLRNQAGMMGQEISEQIDIIDAFDTEVDQSQGRLSKAMRKMDEVVRISDERLGGWCVWILIVVLFLLLLVVFLI</sequence>
<evidence type="ECO:0000256" key="10">
    <source>
        <dbReference type="ARBA" id="ARBA00073343"/>
    </source>
</evidence>
<proteinExistence type="inferred from homology"/>
<dbReference type="EMBL" id="LT558120">
    <property type="protein sequence ID" value="SAM79732.1"/>
    <property type="molecule type" value="Genomic_DNA"/>
</dbReference>
<evidence type="ECO:0000256" key="7">
    <source>
        <dbReference type="ARBA" id="ARBA00023034"/>
    </source>
</evidence>
<reference evidence="14" key="1">
    <citation type="submission" date="2016-04" db="EMBL/GenBank/DDBJ databases">
        <authorList>
            <person name="Evans L.H."/>
            <person name="Alamgir A."/>
            <person name="Owens N."/>
            <person name="Weber N.D."/>
            <person name="Virtaneva K."/>
            <person name="Barbian K."/>
            <person name="Babar A."/>
            <person name="Rosenke K."/>
        </authorList>
    </citation>
    <scope>NUCLEOTIDE SEQUENCE</scope>
    <source>
        <strain evidence="14">UB2112</strain>
    </source>
</reference>
<dbReference type="GO" id="GO:0048193">
    <property type="term" value="P:Golgi vesicle transport"/>
    <property type="evidence" value="ECO:0007669"/>
    <property type="project" value="InterPro"/>
</dbReference>
<keyword evidence="7" id="KW-0333">Golgi apparatus</keyword>
<accession>A0A1K0H9N0</accession>
<dbReference type="Pfam" id="PF09177">
    <property type="entry name" value="STX6_10_61_N"/>
    <property type="match status" value="1"/>
</dbReference>
<dbReference type="Proteomes" id="UP000658997">
    <property type="component" value="Unassembled WGS sequence"/>
</dbReference>
<keyword evidence="17" id="KW-1185">Reference proteome</keyword>